<organism evidence="8 9">
    <name type="scientific">Mucuna pruriens</name>
    <name type="common">Velvet bean</name>
    <name type="synonym">Dolichos pruriens</name>
    <dbReference type="NCBI Taxonomy" id="157652"/>
    <lineage>
        <taxon>Eukaryota</taxon>
        <taxon>Viridiplantae</taxon>
        <taxon>Streptophyta</taxon>
        <taxon>Embryophyta</taxon>
        <taxon>Tracheophyta</taxon>
        <taxon>Spermatophyta</taxon>
        <taxon>Magnoliopsida</taxon>
        <taxon>eudicotyledons</taxon>
        <taxon>Gunneridae</taxon>
        <taxon>Pentapetalae</taxon>
        <taxon>rosids</taxon>
        <taxon>fabids</taxon>
        <taxon>Fabales</taxon>
        <taxon>Fabaceae</taxon>
        <taxon>Papilionoideae</taxon>
        <taxon>50 kb inversion clade</taxon>
        <taxon>NPAAA clade</taxon>
        <taxon>indigoferoid/millettioid clade</taxon>
        <taxon>Phaseoleae</taxon>
        <taxon>Mucuna</taxon>
    </lineage>
</organism>
<feature type="non-terminal residue" evidence="8">
    <location>
        <position position="591"/>
    </location>
</feature>
<comment type="subcellular location">
    <subcellularLocation>
        <location evidence="1">Membrane</location>
        <topology evidence="1">Multi-pass membrane protein</topology>
    </subcellularLocation>
</comment>
<evidence type="ECO:0000256" key="5">
    <source>
        <dbReference type="ARBA" id="ARBA00023136"/>
    </source>
</evidence>
<reference evidence="8" key="1">
    <citation type="submission" date="2018-05" db="EMBL/GenBank/DDBJ databases">
        <title>Draft genome of Mucuna pruriens seed.</title>
        <authorList>
            <person name="Nnadi N.E."/>
            <person name="Vos R."/>
            <person name="Hasami M.H."/>
            <person name="Devisetty U.K."/>
            <person name="Aguiy J.C."/>
        </authorList>
    </citation>
    <scope>NUCLEOTIDE SEQUENCE [LARGE SCALE GENOMIC DNA]</scope>
    <source>
        <strain evidence="8">JCA_2017</strain>
    </source>
</reference>
<feature type="transmembrane region" description="Helical" evidence="7">
    <location>
        <begin position="88"/>
        <end position="115"/>
    </location>
</feature>
<comment type="similarity">
    <text evidence="2">Belongs to the major facilitator superfamily. Proton-dependent oligopeptide transporter (POT/PTR) (TC 2.A.17) family.</text>
</comment>
<evidence type="ECO:0000313" key="8">
    <source>
        <dbReference type="EMBL" id="RDX83751.1"/>
    </source>
</evidence>
<dbReference type="GO" id="GO:0016020">
    <property type="term" value="C:membrane"/>
    <property type="evidence" value="ECO:0007669"/>
    <property type="project" value="UniProtKB-SubCell"/>
</dbReference>
<dbReference type="PANTHER" id="PTHR11654">
    <property type="entry name" value="OLIGOPEPTIDE TRANSPORTER-RELATED"/>
    <property type="match status" value="1"/>
</dbReference>
<protein>
    <submittedName>
        <fullName evidence="8">Protein NRT1/ PTR FAMILY 1.1</fullName>
    </submittedName>
</protein>
<evidence type="ECO:0000256" key="4">
    <source>
        <dbReference type="ARBA" id="ARBA00022989"/>
    </source>
</evidence>
<comment type="caution">
    <text evidence="8">The sequence shown here is derived from an EMBL/GenBank/DDBJ whole genome shotgun (WGS) entry which is preliminary data.</text>
</comment>
<dbReference type="Pfam" id="PF00854">
    <property type="entry name" value="PTR2"/>
    <property type="match status" value="1"/>
</dbReference>
<evidence type="ECO:0000256" key="2">
    <source>
        <dbReference type="ARBA" id="ARBA00005982"/>
    </source>
</evidence>
<dbReference type="InterPro" id="IPR036259">
    <property type="entry name" value="MFS_trans_sf"/>
</dbReference>
<dbReference type="Proteomes" id="UP000257109">
    <property type="component" value="Unassembled WGS sequence"/>
</dbReference>
<accession>A0A371FZP8</accession>
<feature type="non-terminal residue" evidence="8">
    <location>
        <position position="1"/>
    </location>
</feature>
<dbReference type="GO" id="GO:0022857">
    <property type="term" value="F:transmembrane transporter activity"/>
    <property type="evidence" value="ECO:0007669"/>
    <property type="project" value="InterPro"/>
</dbReference>
<evidence type="ECO:0000256" key="3">
    <source>
        <dbReference type="ARBA" id="ARBA00022692"/>
    </source>
</evidence>
<keyword evidence="9" id="KW-1185">Reference proteome</keyword>
<sequence length="591" mass="66618">MAQQENSSEINTSPALKKSFLQSTIASLRNLFIFSMTVPFVGGLVVSYTYVEMAVLSTLMDYLINLGGTNDLRMAAVATNMQDCLASILYVIVSLITAAYTGSFTMITFCAAASIQSLMLMWMSTSTSIVVIYVAIFFLSLGESGRKLSENFFEFQLEEKIKKGKEQGDVLKMSSGVRLYAPTIAALIMMLYISFISDYSKYEENFRFAALFMGGTHLFFLFGYVWYSKEGLTDKSNLRKIYKICKAAFGKRNSKYPTSKDGYHWKDDKKKEHLYWQDSEPRLLPRAPWPFRWLDKAAIVNGKESSDPDVSPETQEMKGQLYSVKEVREVKSLVPMMYLCLAFIPYGLLMACQNTFFVAQASTLEQVISSSGNDIVILSLIVHCVAEISGLICFIISLVFRRRKFKAIYGMLKRKAGIIKIGFGMVCAAICSFRGWTVEAHRLSLPLVWNLEKHKLVHPGTTVSLVPQFILLGMTKGLVEGGLESLFEVGYPKWSFVDSFSQLVIVIGKLLVIPFVFSSWIKETMDASRLDNFYLMLGILNIVSVFLLAVAYYYIRYACFPADENDTVESPSPEDNETQSADQGNRLYYHS</sequence>
<feature type="transmembrane region" description="Helical" evidence="7">
    <location>
        <begin position="533"/>
        <end position="555"/>
    </location>
</feature>
<feature type="transmembrane region" description="Helical" evidence="7">
    <location>
        <begin position="121"/>
        <end position="141"/>
    </location>
</feature>
<feature type="transmembrane region" description="Helical" evidence="7">
    <location>
        <begin position="500"/>
        <end position="521"/>
    </location>
</feature>
<feature type="transmembrane region" description="Helical" evidence="7">
    <location>
        <begin position="336"/>
        <end position="356"/>
    </location>
</feature>
<keyword evidence="4 7" id="KW-1133">Transmembrane helix</keyword>
<dbReference type="EMBL" id="QJKJ01007257">
    <property type="protein sequence ID" value="RDX83751.1"/>
    <property type="molecule type" value="Genomic_DNA"/>
</dbReference>
<feature type="compositionally biased region" description="Acidic residues" evidence="6">
    <location>
        <begin position="566"/>
        <end position="577"/>
    </location>
</feature>
<dbReference type="OrthoDB" id="1181826at2759"/>
<gene>
    <name evidence="8" type="primary">NPF1.1</name>
    <name evidence="8" type="ORF">CR513_35298</name>
</gene>
<name>A0A371FZP8_MUCPR</name>
<keyword evidence="5 7" id="KW-0472">Membrane</keyword>
<dbReference type="AlphaFoldDB" id="A0A371FZP8"/>
<feature type="transmembrane region" description="Helical" evidence="7">
    <location>
        <begin position="421"/>
        <end position="438"/>
    </location>
</feature>
<feature type="transmembrane region" description="Helical" evidence="7">
    <location>
        <begin position="208"/>
        <end position="227"/>
    </location>
</feature>
<evidence type="ECO:0000256" key="7">
    <source>
        <dbReference type="SAM" id="Phobius"/>
    </source>
</evidence>
<evidence type="ECO:0000313" key="9">
    <source>
        <dbReference type="Proteomes" id="UP000257109"/>
    </source>
</evidence>
<feature type="transmembrane region" description="Helical" evidence="7">
    <location>
        <begin position="179"/>
        <end position="196"/>
    </location>
</feature>
<proteinExistence type="inferred from homology"/>
<dbReference type="InterPro" id="IPR000109">
    <property type="entry name" value="POT_fam"/>
</dbReference>
<keyword evidence="3 7" id="KW-0812">Transmembrane</keyword>
<feature type="region of interest" description="Disordered" evidence="6">
    <location>
        <begin position="566"/>
        <end position="591"/>
    </location>
</feature>
<dbReference type="Gene3D" id="1.20.1250.20">
    <property type="entry name" value="MFS general substrate transporter like domains"/>
    <property type="match status" value="1"/>
</dbReference>
<evidence type="ECO:0000256" key="1">
    <source>
        <dbReference type="ARBA" id="ARBA00004141"/>
    </source>
</evidence>
<feature type="transmembrane region" description="Helical" evidence="7">
    <location>
        <begin position="376"/>
        <end position="400"/>
    </location>
</feature>
<evidence type="ECO:0000256" key="6">
    <source>
        <dbReference type="SAM" id="MobiDB-lite"/>
    </source>
</evidence>